<gene>
    <name evidence="2" type="ORF">F0P94_07780</name>
</gene>
<dbReference type="RefSeq" id="WP_150903311.1">
    <property type="nucleotide sequence ID" value="NZ_VTWT01000003.1"/>
</dbReference>
<dbReference type="InterPro" id="IPR027417">
    <property type="entry name" value="P-loop_NTPase"/>
</dbReference>
<dbReference type="Proteomes" id="UP000326570">
    <property type="component" value="Unassembled WGS sequence"/>
</dbReference>
<dbReference type="InterPro" id="IPR051396">
    <property type="entry name" value="Bact_Antivir_Def_Nuclease"/>
</dbReference>
<evidence type="ECO:0000259" key="1">
    <source>
        <dbReference type="Pfam" id="PF13175"/>
    </source>
</evidence>
<proteinExistence type="predicted"/>
<reference evidence="2 3" key="1">
    <citation type="submission" date="2019-09" db="EMBL/GenBank/DDBJ databases">
        <title>Genome sequence of Adhaeribacter sp. M2.</title>
        <authorList>
            <person name="Srinivasan S."/>
        </authorList>
    </citation>
    <scope>NUCLEOTIDE SEQUENCE [LARGE SCALE GENOMIC DNA]</scope>
    <source>
        <strain evidence="2 3">M2</strain>
    </source>
</reference>
<name>A0A5N1J1F5_9BACT</name>
<dbReference type="InterPro" id="IPR041685">
    <property type="entry name" value="AAA_GajA/Old/RecF-like"/>
</dbReference>
<evidence type="ECO:0000313" key="3">
    <source>
        <dbReference type="Proteomes" id="UP000326570"/>
    </source>
</evidence>
<dbReference type="PANTHER" id="PTHR43581:SF4">
    <property type="entry name" value="ATP_GTP PHOSPHATASE"/>
    <property type="match status" value="1"/>
</dbReference>
<dbReference type="PANTHER" id="PTHR43581">
    <property type="entry name" value="ATP/GTP PHOSPHATASE"/>
    <property type="match status" value="1"/>
</dbReference>
<protein>
    <submittedName>
        <fullName evidence="2">AAA family ATPase</fullName>
    </submittedName>
</protein>
<organism evidence="2 3">
    <name type="scientific">Adhaeribacter soli</name>
    <dbReference type="NCBI Taxonomy" id="2607655"/>
    <lineage>
        <taxon>Bacteria</taxon>
        <taxon>Pseudomonadati</taxon>
        <taxon>Bacteroidota</taxon>
        <taxon>Cytophagia</taxon>
        <taxon>Cytophagales</taxon>
        <taxon>Hymenobacteraceae</taxon>
        <taxon>Adhaeribacter</taxon>
    </lineage>
</organism>
<dbReference type="Gene3D" id="3.40.50.300">
    <property type="entry name" value="P-loop containing nucleotide triphosphate hydrolases"/>
    <property type="match status" value="1"/>
</dbReference>
<accession>A0A5N1J1F5</accession>
<evidence type="ECO:0000313" key="2">
    <source>
        <dbReference type="EMBL" id="KAA9340238.1"/>
    </source>
</evidence>
<comment type="caution">
    <text evidence="2">The sequence shown here is derived from an EMBL/GenBank/DDBJ whole genome shotgun (WGS) entry which is preliminary data.</text>
</comment>
<sequence>MITDLIIRNFKSLKLVSLKTKRVNLLIGYPNVGKSNVLEALSLLSSNQHSQKFMRGYVRYDDIENLFYENDSSETIKVETNVGVAYLEQQGVNSLEFIYSLLLEAISGDYIESLLDKESRSNALIKHIQSQLARNRRFNEIGNALQYKMDVNGVYKEKSDQSGYNFVVSNPKGGQLVKKYEFKSNDTFKNKYSDFLLPPFGDNLFTILELNEDLYNNINQLLASNDLELVLRVKERKLEVQRKKGAKVYAFPYTSIADTIQRLAFYLAAIYSNKNSVLLFEEPEAHSFPPFVQMLASRIAADTSNQYFITTHSPYIFDTLLERLGKDEIAVHVCSYQDDQTHIRTLSEEELANVQNMREEIFFNLEKYS</sequence>
<dbReference type="EMBL" id="VTWT01000003">
    <property type="protein sequence ID" value="KAA9340238.1"/>
    <property type="molecule type" value="Genomic_DNA"/>
</dbReference>
<keyword evidence="3" id="KW-1185">Reference proteome</keyword>
<dbReference type="Pfam" id="PF13175">
    <property type="entry name" value="AAA_15"/>
    <property type="match status" value="2"/>
</dbReference>
<dbReference type="AlphaFoldDB" id="A0A5N1J1F5"/>
<feature type="domain" description="Endonuclease GajA/Old nuclease/RecF-like AAA" evidence="1">
    <location>
        <begin position="1"/>
        <end position="170"/>
    </location>
</feature>
<feature type="domain" description="Endonuclease GajA/Old nuclease/RecF-like AAA" evidence="1">
    <location>
        <begin position="272"/>
        <end position="316"/>
    </location>
</feature>
<dbReference type="SUPFAM" id="SSF52540">
    <property type="entry name" value="P-loop containing nucleoside triphosphate hydrolases"/>
    <property type="match status" value="1"/>
</dbReference>